<dbReference type="Proteomes" id="UP000000763">
    <property type="component" value="Chromosome 6"/>
</dbReference>
<keyword evidence="1" id="KW-0472">Membrane</keyword>
<dbReference type="EMBL" id="AP008212">
    <property type="protein sequence ID" value="BAF18711.1"/>
    <property type="molecule type" value="Genomic_DNA"/>
</dbReference>
<dbReference type="AlphaFoldDB" id="Q0DEL2"/>
<feature type="transmembrane region" description="Helical" evidence="1">
    <location>
        <begin position="91"/>
        <end position="113"/>
    </location>
</feature>
<dbReference type="PANTHER" id="PTHR46610:SF14">
    <property type="entry name" value="OS06G0146800 PROTEIN"/>
    <property type="match status" value="1"/>
</dbReference>
<reference evidence="3 4" key="2">
    <citation type="journal article" date="2005" name="Nature">
        <title>The map-based sequence of the rice genome.</title>
        <authorList>
            <consortium name="International rice genome sequencing project (IRGSP)"/>
            <person name="Matsumoto T."/>
            <person name="Wu J."/>
            <person name="Kanamori H."/>
            <person name="Katayose Y."/>
            <person name="Fujisawa M."/>
            <person name="Namiki N."/>
            <person name="Mizuno H."/>
            <person name="Yamamoto K."/>
            <person name="Antonio B.A."/>
            <person name="Baba T."/>
            <person name="Sakata K."/>
            <person name="Nagamura Y."/>
            <person name="Aoki H."/>
            <person name="Arikawa K."/>
            <person name="Arita K."/>
            <person name="Bito T."/>
            <person name="Chiden Y."/>
            <person name="Fujitsuka N."/>
            <person name="Fukunaka R."/>
            <person name="Hamada M."/>
            <person name="Harada C."/>
            <person name="Hayashi A."/>
            <person name="Hijishita S."/>
            <person name="Honda M."/>
            <person name="Hosokawa S."/>
            <person name="Ichikawa Y."/>
            <person name="Idonuma A."/>
            <person name="Iijima M."/>
            <person name="Ikeda M."/>
            <person name="Ikeno M."/>
            <person name="Ito K."/>
            <person name="Ito S."/>
            <person name="Ito T."/>
            <person name="Ito Y."/>
            <person name="Ito Y."/>
            <person name="Iwabuchi A."/>
            <person name="Kamiya K."/>
            <person name="Karasawa W."/>
            <person name="Kurita K."/>
            <person name="Katagiri S."/>
            <person name="Kikuta A."/>
            <person name="Kobayashi H."/>
            <person name="Kobayashi N."/>
            <person name="Machita K."/>
            <person name="Maehara T."/>
            <person name="Masukawa M."/>
            <person name="Mizubayashi T."/>
            <person name="Mukai Y."/>
            <person name="Nagasaki H."/>
            <person name="Nagata Y."/>
            <person name="Naito S."/>
            <person name="Nakashima M."/>
            <person name="Nakama Y."/>
            <person name="Nakamichi Y."/>
            <person name="Nakamura M."/>
            <person name="Meguro A."/>
            <person name="Negishi M."/>
            <person name="Ohta I."/>
            <person name="Ohta T."/>
            <person name="Okamoto M."/>
            <person name="Ono N."/>
            <person name="Saji S."/>
            <person name="Sakaguchi M."/>
            <person name="Sakai K."/>
            <person name="Shibata M."/>
            <person name="Shimokawa T."/>
            <person name="Song J."/>
            <person name="Takazaki Y."/>
            <person name="Terasawa K."/>
            <person name="Tsugane M."/>
            <person name="Tsuji K."/>
            <person name="Ueda S."/>
            <person name="Waki K."/>
            <person name="Yamagata H."/>
            <person name="Yamamoto M."/>
            <person name="Yamamoto S."/>
            <person name="Yamane H."/>
            <person name="Yoshiki S."/>
            <person name="Yoshihara R."/>
            <person name="Yukawa K."/>
            <person name="Zhong H."/>
            <person name="Yano M."/>
            <person name="Yuan Q."/>
            <person name="Ouyang S."/>
            <person name="Liu J."/>
            <person name="Jones K.M."/>
            <person name="Gansberger K."/>
            <person name="Moffat K."/>
            <person name="Hill J."/>
            <person name="Bera J."/>
            <person name="Fadrosh D."/>
            <person name="Jin S."/>
            <person name="Johri S."/>
            <person name="Kim M."/>
            <person name="Overton L."/>
            <person name="Reardon M."/>
            <person name="Tsitrin T."/>
            <person name="Vuong H."/>
            <person name="Weaver B."/>
            <person name="Ciecko A."/>
            <person name="Tallon L."/>
            <person name="Jackson J."/>
            <person name="Pai G."/>
            <person name="Aken S.V."/>
            <person name="Utterback T."/>
            <person name="Reidmuller S."/>
            <person name="Feldblyum T."/>
            <person name="Hsiao J."/>
            <person name="Zismann V."/>
            <person name="Iobst S."/>
            <person name="de Vazeille A.R."/>
            <person name="Buell C.R."/>
            <person name="Ying K."/>
            <person name="Li Y."/>
            <person name="Lu T."/>
            <person name="Huang Y."/>
            <person name="Zhao Q."/>
            <person name="Feng Q."/>
            <person name="Zhang L."/>
            <person name="Zhu J."/>
            <person name="Weng Q."/>
            <person name="Mu J."/>
            <person name="Lu Y."/>
            <person name="Fan D."/>
            <person name="Liu Y."/>
            <person name="Guan J."/>
            <person name="Zhang Y."/>
            <person name="Yu S."/>
            <person name="Liu X."/>
            <person name="Zhang Y."/>
            <person name="Hong G."/>
            <person name="Han B."/>
            <person name="Choisne N."/>
            <person name="Demange N."/>
            <person name="Orjeda G."/>
            <person name="Samain S."/>
            <person name="Cattolico L."/>
            <person name="Pelletier E."/>
            <person name="Couloux A."/>
            <person name="Segurens B."/>
            <person name="Wincker P."/>
            <person name="D'Hont A."/>
            <person name="Scarpelli C."/>
            <person name="Weissenbach J."/>
            <person name="Salanoubat M."/>
            <person name="Quetier F."/>
            <person name="Yu Y."/>
            <person name="Kim H.R."/>
            <person name="Rambo T."/>
            <person name="Currie J."/>
            <person name="Collura K."/>
            <person name="Luo M."/>
            <person name="Yang T."/>
            <person name="Ammiraju J.S.S."/>
            <person name="Engler F."/>
            <person name="Soderlund C."/>
            <person name="Wing R.A."/>
            <person name="Palmer L.E."/>
            <person name="de la Bastide M."/>
            <person name="Spiegel L."/>
            <person name="Nascimento L."/>
            <person name="Zutavern T."/>
            <person name="O'Shaughnessy A."/>
            <person name="Dike S."/>
            <person name="Dedhia N."/>
            <person name="Preston R."/>
            <person name="Balija V."/>
            <person name="McCombie W.R."/>
            <person name="Chow T."/>
            <person name="Chen H."/>
            <person name="Chung M."/>
            <person name="Chen C."/>
            <person name="Shaw J."/>
            <person name="Wu H."/>
            <person name="Hsiao K."/>
            <person name="Chao Y."/>
            <person name="Chu M."/>
            <person name="Cheng C."/>
            <person name="Hour A."/>
            <person name="Lee P."/>
            <person name="Lin S."/>
            <person name="Lin Y."/>
            <person name="Liou J."/>
            <person name="Liu S."/>
            <person name="Hsing Y."/>
            <person name="Raghuvanshi S."/>
            <person name="Mohanty A."/>
            <person name="Bharti A.K."/>
            <person name="Gaur A."/>
            <person name="Gupta V."/>
            <person name="Kumar D."/>
            <person name="Ravi V."/>
            <person name="Vij S."/>
            <person name="Kapur A."/>
            <person name="Khurana P."/>
            <person name="Khurana P."/>
            <person name="Khurana J.P."/>
            <person name="Tyagi A.K."/>
            <person name="Gaikwad K."/>
            <person name="Singh A."/>
            <person name="Dalal V."/>
            <person name="Srivastava S."/>
            <person name="Dixit A."/>
            <person name="Pal A.K."/>
            <person name="Ghazi I.A."/>
            <person name="Yadav M."/>
            <person name="Pandit A."/>
            <person name="Bhargava A."/>
            <person name="Sureshbabu K."/>
            <person name="Batra K."/>
            <person name="Sharma T.R."/>
            <person name="Mohapatra T."/>
            <person name="Singh N.K."/>
            <person name="Messing J."/>
            <person name="Nelson A.B."/>
            <person name="Fuks G."/>
            <person name="Kavchok S."/>
            <person name="Keizer G."/>
            <person name="Linton E."/>
            <person name="Llaca V."/>
            <person name="Song R."/>
            <person name="Tanyolac B."/>
            <person name="Young S."/>
            <person name="Ho-Il K."/>
            <person name="Hahn J.H."/>
            <person name="Sangsakoo G."/>
            <person name="Vanavichit A."/>
            <person name="de Mattos Luiz.A.T."/>
            <person name="Zimmer P.D."/>
            <person name="Malone G."/>
            <person name="Dellagostin O."/>
            <person name="de Oliveira A.C."/>
            <person name="Bevan M."/>
            <person name="Bancroft I."/>
            <person name="Minx P."/>
            <person name="Cordum H."/>
            <person name="Wilson R."/>
            <person name="Cheng Z."/>
            <person name="Jin W."/>
            <person name="Jiang J."/>
            <person name="Leong S.A."/>
            <person name="Iwama H."/>
            <person name="Gojobori T."/>
            <person name="Itoh T."/>
            <person name="Niimura Y."/>
            <person name="Fujii Y."/>
            <person name="Habara T."/>
            <person name="Sakai H."/>
            <person name="Sato Y."/>
            <person name="Wilson G."/>
            <person name="Kumar K."/>
            <person name="McCouch S."/>
            <person name="Juretic N."/>
            <person name="Hoen D."/>
            <person name="Wright S."/>
            <person name="Bruskiewich R."/>
            <person name="Bureau T."/>
            <person name="Miyao A."/>
            <person name="Hirochika H."/>
            <person name="Nishikawa T."/>
            <person name="Kadowaki K."/>
            <person name="Sugiura M."/>
            <person name="Burr B."/>
            <person name="Sasaki T."/>
        </authorList>
    </citation>
    <scope>NUCLEOTIDE SEQUENCE [LARGE SCALE GENOMIC DNA]</scope>
    <source>
        <strain evidence="4">cv. Nipponbare</strain>
    </source>
</reference>
<keyword evidence="1" id="KW-0812">Transmembrane</keyword>
<name>Q0DEL2_ORYSJ</name>
<feature type="transmembrane region" description="Helical" evidence="1">
    <location>
        <begin position="67"/>
        <end position="85"/>
    </location>
</feature>
<dbReference type="OMA" id="DMDRHGA"/>
<feature type="transmembrane region" description="Helical" evidence="1">
    <location>
        <begin position="34"/>
        <end position="55"/>
    </location>
</feature>
<sequence length="115" mass="12707">MDMDRHGALTKLGFGALTFNSALAIYRSRGDPATVAFVAGAYAAIVLLFYFLLRFERRRDDRGRTKVVVWVLTTLLTAMFAARVAPLMPPLVAFVVWVMAAGTSVAGFWAFFLNL</sequence>
<gene>
    <name evidence="3" type="ordered locus">Os06g0146800</name>
    <name evidence="2" type="ORF">P0036F10.22</name>
</gene>
<reference evidence="3" key="5">
    <citation type="journal article" date="2008" name="Nucleic Acids Res.">
        <title>The Rice Annotation Project Database (RAP-DB): 2008 update.</title>
        <authorList>
            <consortium name="The Rice Annotation Project (RAP)"/>
            <person name="Tanaka T."/>
            <person name="Antonio B.A."/>
            <person name="Kikuchi S."/>
            <person name="Matsumoto T."/>
            <person name="Nagamura Y."/>
            <person name="Numa H."/>
            <person name="Sakai H."/>
            <person name="Wu J."/>
            <person name="Itoh T."/>
            <person name="Sasaki T."/>
            <person name="Aono R."/>
            <person name="Fujii Y."/>
            <person name="Habara T."/>
            <person name="Harada E."/>
            <person name="Kanno M."/>
            <person name="Kawahara Y."/>
            <person name="Kawashima H."/>
            <person name="Kubooka H."/>
            <person name="Matsuya A."/>
            <person name="Nakaoka H."/>
            <person name="Saichi N."/>
            <person name="Sanbonmatsu R."/>
            <person name="Sato Y."/>
            <person name="Shinso Y."/>
            <person name="Suzuki M."/>
            <person name="Takeda J."/>
            <person name="Tanino M."/>
            <person name="Todokoro F."/>
            <person name="Yamaguchi K."/>
            <person name="Yamamoto N."/>
            <person name="Yamasaki C."/>
            <person name="Imanishi T."/>
            <person name="Okido T."/>
            <person name="Tada M."/>
            <person name="Ikeo K."/>
            <person name="Tateno Y."/>
            <person name="Gojobori T."/>
            <person name="Lin Y.C."/>
            <person name="Wei F.J."/>
            <person name="Hsing Y.I."/>
            <person name="Zhao Q."/>
            <person name="Han B."/>
            <person name="Kramer M.R."/>
            <person name="McCombie R.W."/>
            <person name="Lonsdale D."/>
            <person name="O'Donovan C.C."/>
            <person name="Whitfield E.J."/>
            <person name="Apweiler R."/>
            <person name="Koyanagi K.O."/>
            <person name="Khurana J.P."/>
            <person name="Raghuvanshi S."/>
            <person name="Singh N.K."/>
            <person name="Tyagi A.K."/>
            <person name="Haberer G."/>
            <person name="Fujisawa M."/>
            <person name="Hosokawa S."/>
            <person name="Ito Y."/>
            <person name="Ikawa H."/>
            <person name="Shibata M."/>
            <person name="Yamamoto M."/>
            <person name="Bruskiewich R.M."/>
            <person name="Hoen D.R."/>
            <person name="Bureau TE."/>
            <person name="Namiki N."/>
            <person name="Ohyanagi H."/>
            <person name="Sakai Y."/>
            <person name="Nobushima S."/>
            <person name="Sakata K."/>
            <person name="Barrero R.A."/>
            <person name="Sato Y."/>
            <person name="Souvorov A."/>
            <person name="Smith-White B."/>
            <person name="Tatusova T."/>
            <person name="An S."/>
            <person name="An G."/>
            <person name="OOta S."/>
            <person name="Fuks G."/>
            <person name="Messing J."/>
            <person name="Christie K.R."/>
            <person name="Lieberherr D."/>
            <person name="Kim H."/>
            <person name="Zuccolo A."/>
            <person name="Wing R.A."/>
            <person name="Nobuta K."/>
            <person name="Green P.J."/>
            <person name="Lu C."/>
            <person name="Meyers BC."/>
            <person name="Chaparro C."/>
            <person name="Piegu B."/>
            <person name="Panaud O."/>
            <person name="Echeverria M."/>
        </authorList>
    </citation>
    <scope>NUCLEOTIDE SEQUENCE</scope>
</reference>
<dbReference type="KEGG" id="dosa:Os06g0146800"/>
<reference evidence="3" key="7">
    <citation type="submission" date="2012-08" db="EMBL/GenBank/DDBJ databases">
        <title>Oryza sativa nipponbare(GA3) genomic DNA, chromosome 6.</title>
        <authorList>
            <consortium name="IRGSP(International Rice Genome Sequencing Project)"/>
        </authorList>
    </citation>
    <scope>NUCLEOTIDE SEQUENCE</scope>
</reference>
<dbReference type="Gramene" id="Os06t0146800-01">
    <property type="protein sequence ID" value="Os06t0146800-01"/>
    <property type="gene ID" value="Os06g0146800"/>
</dbReference>
<dbReference type="InterPro" id="IPR045501">
    <property type="entry name" value="DUF6490"/>
</dbReference>
<dbReference type="SMR" id="Q0DEL2"/>
<evidence type="ECO:0000256" key="1">
    <source>
        <dbReference type="SAM" id="Phobius"/>
    </source>
</evidence>
<dbReference type="PANTHER" id="PTHR46610">
    <property type="entry name" value="OS05G0181300 PROTEIN"/>
    <property type="match status" value="1"/>
</dbReference>
<protein>
    <submittedName>
        <fullName evidence="3">Os06g0146800 protein</fullName>
    </submittedName>
</protein>
<keyword evidence="1" id="KW-1133">Transmembrane helix</keyword>
<reference evidence="3" key="8">
    <citation type="submission" date="2012-08" db="EMBL/GenBank/DDBJ databases">
        <title>The Second Rice Annotation Project Meeting (RAP2).</title>
        <authorList>
            <consortium name="The Rice Annotation Project (RAP)"/>
        </authorList>
    </citation>
    <scope>NUCLEOTIDE SEQUENCE</scope>
</reference>
<accession>Q0DEL2</accession>
<dbReference type="EMBL" id="AP003767">
    <property type="protein sequence ID" value="BAD68779.1"/>
    <property type="molecule type" value="Genomic_DNA"/>
</dbReference>
<dbReference type="Pfam" id="PF20100">
    <property type="entry name" value="DUF6490"/>
    <property type="match status" value="1"/>
</dbReference>
<evidence type="ECO:0000313" key="3">
    <source>
        <dbReference type="EMBL" id="BAF18711.1"/>
    </source>
</evidence>
<evidence type="ECO:0000313" key="4">
    <source>
        <dbReference type="Proteomes" id="UP000000763"/>
    </source>
</evidence>
<reference evidence="3" key="4">
    <citation type="journal article" date="2007" name="Genome Res.">
        <title>Curated Genome Annotation of Oryza sativa ssp. japonica and Comparative Genome Analysis with Arabidopsis thaliana.</title>
        <authorList>
            <consortium name="The Rice Annotation Project (RAP)"/>
            <person name="Itoh T."/>
            <person name="Tanaka T."/>
            <person name="Barrero R.A."/>
            <person name="Yamasaki C."/>
            <person name="Fujii Y."/>
            <person name="Hilton P.B."/>
            <person name="Antonio B.A."/>
            <person name="Aono H."/>
            <person name="Apweiler R."/>
            <person name="Bruskiewich R."/>
            <person name="Bureau T."/>
            <person name="Burr F."/>
            <person name="Costa de Oliveira A."/>
            <person name="Fuks G."/>
            <person name="Habara T."/>
            <person name="Haberer G."/>
            <person name="Han B."/>
            <person name="Harada E."/>
            <person name="Hiraki A.T."/>
            <person name="Hirochika H."/>
            <person name="Hoen D."/>
            <person name="Hokari H."/>
            <person name="Hosokawa S."/>
            <person name="Hsing Y."/>
            <person name="Ikawa H."/>
            <person name="Ikeo K."/>
            <person name="Imanishi T."/>
            <person name="Ito Y."/>
            <person name="Jaiswal P."/>
            <person name="Kanno M."/>
            <person name="Kawahara Y."/>
            <person name="Kawamura T."/>
            <person name="Kawashima H."/>
            <person name="Khurana J.P."/>
            <person name="Kikuchi S."/>
            <person name="Komatsu S."/>
            <person name="Koyanagi K.O."/>
            <person name="Kubooka H."/>
            <person name="Lieberherr D."/>
            <person name="Lin Y.C."/>
            <person name="Lonsdale D."/>
            <person name="Matsumoto T."/>
            <person name="Matsuya A."/>
            <person name="McCombie W.R."/>
            <person name="Messing J."/>
            <person name="Miyao A."/>
            <person name="Mulder N."/>
            <person name="Nagamura Y."/>
            <person name="Nam J."/>
            <person name="Namiki N."/>
            <person name="Numa H."/>
            <person name="Nurimoto S."/>
            <person name="O'donovan C."/>
            <person name="Ohyanagi H."/>
            <person name="Okido T."/>
            <person name="Oota S."/>
            <person name="Osato N."/>
            <person name="Palmer L.E."/>
            <person name="Quetier F."/>
            <person name="Raghuvanshi S."/>
            <person name="Saichi N."/>
            <person name="Sakai H."/>
            <person name="Sakai Y."/>
            <person name="Sakata K."/>
            <person name="Sakurai T."/>
            <person name="Sato F."/>
            <person name="Sato Y."/>
            <person name="Schoof H."/>
            <person name="Seki M."/>
            <person name="Shibata M."/>
            <person name="Shimizu Y."/>
            <person name="Shinozaki K."/>
            <person name="Shinso Y."/>
            <person name="Singh N.K."/>
            <person name="Smith-White B."/>
            <person name="Takeda J."/>
            <person name="Tanino M."/>
            <person name="Tatusova T."/>
            <person name="Thongjuea S."/>
            <person name="Todokoro F."/>
            <person name="Tsugane M."/>
            <person name="Tyagi A.K."/>
            <person name="Vanavichit A."/>
            <person name="Wang A."/>
            <person name="Wing R.A."/>
            <person name="Yamaguchi K."/>
            <person name="Yamamoto M."/>
            <person name="Yamamoto N."/>
            <person name="Yu Y."/>
            <person name="Zhang H."/>
            <person name="Zhao Q."/>
            <person name="Higo K."/>
            <person name="Burr B."/>
            <person name="Gojobori T."/>
            <person name="Sasaki T."/>
        </authorList>
    </citation>
    <scope>NUCLEOTIDE SEQUENCE</scope>
</reference>
<proteinExistence type="predicted"/>
<reference evidence="2" key="1">
    <citation type="submission" date="2001-06" db="EMBL/GenBank/DDBJ databases">
        <title>Oryza sativa nipponbare(GA3) genomic DNA, chromosome 6, PAC clone:P0036F10.</title>
        <authorList>
            <person name="Sasaki T."/>
            <person name="Matsumoto T."/>
            <person name="Yamamoto K."/>
        </authorList>
    </citation>
    <scope>NUCLEOTIDE SEQUENCE</scope>
</reference>
<organism evidence="3 4">
    <name type="scientific">Oryza sativa subsp. japonica</name>
    <name type="common">Rice</name>
    <dbReference type="NCBI Taxonomy" id="39947"/>
    <lineage>
        <taxon>Eukaryota</taxon>
        <taxon>Viridiplantae</taxon>
        <taxon>Streptophyta</taxon>
        <taxon>Embryophyta</taxon>
        <taxon>Tracheophyta</taxon>
        <taxon>Spermatophyta</taxon>
        <taxon>Magnoliopsida</taxon>
        <taxon>Liliopsida</taxon>
        <taxon>Poales</taxon>
        <taxon>Poaceae</taxon>
        <taxon>BOP clade</taxon>
        <taxon>Oryzoideae</taxon>
        <taxon>Oryzeae</taxon>
        <taxon>Oryzinae</taxon>
        <taxon>Oryza</taxon>
        <taxon>Oryza sativa</taxon>
    </lineage>
</organism>
<reference evidence="4" key="6">
    <citation type="journal article" date="2008" name="Nucleic Acids Res.">
        <title>The rice annotation project database (RAP-DB): 2008 update.</title>
        <authorList>
            <consortium name="The rice annotation project (RAP)"/>
        </authorList>
    </citation>
    <scope>GENOME REANNOTATION</scope>
    <source>
        <strain evidence="4">cv. Nipponbare</strain>
    </source>
</reference>
<evidence type="ECO:0000313" key="2">
    <source>
        <dbReference type="EMBL" id="BAD68779.1"/>
    </source>
</evidence>
<reference evidence="3" key="3">
    <citation type="journal article" date="2006" name="Nucleic Acids Res.">
        <title>The Rice Annotation Project Database (RAP-DB): hub for Oryza sativa ssp. japonica genome information.</title>
        <authorList>
            <person name="Ohyanagi H."/>
            <person name="Tanaka T."/>
            <person name="Sakai H."/>
            <person name="Shigemoto Y."/>
            <person name="Yamaguchi K."/>
            <person name="Habara T."/>
            <person name="Fujii Y."/>
            <person name="Antonio B.A."/>
            <person name="Nagamura Y."/>
            <person name="Imanishi T."/>
            <person name="Ikeo K."/>
            <person name="Itoh T."/>
            <person name="Gojobori T."/>
            <person name="Sasaki T."/>
        </authorList>
    </citation>
    <scope>NUCLEOTIDE SEQUENCE</scope>
</reference>